<evidence type="ECO:0000256" key="2">
    <source>
        <dbReference type="ARBA" id="ARBA00011748"/>
    </source>
</evidence>
<dbReference type="AlphaFoldDB" id="C5P036"/>
<gene>
    <name evidence="6" type="ORF">CPC735_073630</name>
</gene>
<dbReference type="VEuPathDB" id="FungiDB:CPC735_073630"/>
<protein>
    <recommendedName>
        <fullName evidence="8">Secreted protein</fullName>
    </recommendedName>
</protein>
<keyword evidence="3" id="KW-0372">Hormone</keyword>
<keyword evidence="5" id="KW-0732">Signal</keyword>
<proteinExistence type="inferred from homology"/>
<dbReference type="KEGG" id="cpw:9697320"/>
<evidence type="ECO:0000256" key="5">
    <source>
        <dbReference type="SAM" id="SignalP"/>
    </source>
</evidence>
<dbReference type="PANTHER" id="PTHR11245">
    <property type="entry name" value="STANNIOCALCIN"/>
    <property type="match status" value="1"/>
</dbReference>
<dbReference type="OrthoDB" id="2251794at2759"/>
<evidence type="ECO:0000256" key="4">
    <source>
        <dbReference type="ARBA" id="ARBA00023157"/>
    </source>
</evidence>
<dbReference type="GO" id="GO:0005179">
    <property type="term" value="F:hormone activity"/>
    <property type="evidence" value="ECO:0007669"/>
    <property type="project" value="UniProtKB-KW"/>
</dbReference>
<dbReference type="GO" id="GO:0006874">
    <property type="term" value="P:intracellular calcium ion homeostasis"/>
    <property type="evidence" value="ECO:0007669"/>
    <property type="project" value="TreeGrafter"/>
</dbReference>
<dbReference type="InterPro" id="IPR004978">
    <property type="entry name" value="Stanniocalcin"/>
</dbReference>
<dbReference type="PANTHER" id="PTHR11245:SF6">
    <property type="entry name" value="DUF19 DOMAIN-CONTAINING PROTEIN"/>
    <property type="match status" value="1"/>
</dbReference>
<evidence type="ECO:0000256" key="3">
    <source>
        <dbReference type="ARBA" id="ARBA00022702"/>
    </source>
</evidence>
<evidence type="ECO:0000313" key="6">
    <source>
        <dbReference type="EMBL" id="EER29681.1"/>
    </source>
</evidence>
<accession>C5P036</accession>
<keyword evidence="4" id="KW-1015">Disulfide bond</keyword>
<name>C5P036_COCP7</name>
<evidence type="ECO:0000313" key="7">
    <source>
        <dbReference type="Proteomes" id="UP000009084"/>
    </source>
</evidence>
<comment type="caution">
    <text evidence="6">The sequence shown here is derived from an EMBL/GenBank/DDBJ whole genome shotgun (WGS) entry which is preliminary data.</text>
</comment>
<comment type="similarity">
    <text evidence="1">Belongs to the stanniocalcin family.</text>
</comment>
<dbReference type="EMBL" id="ACFW01000009">
    <property type="protein sequence ID" value="EER29681.1"/>
    <property type="molecule type" value="Genomic_DNA"/>
</dbReference>
<sequence>MPLVTFVVFAFVALVQTLAVSSTGDVCQMPEDGDTCREMTGWDGIKGKATTPAKGESIRRYKHPDRGCDGNGFEVYGQRSTAITLTITGVDPRHRRNGRVGSSERWSQAEYSRRERHNSCSEPVRNTCTFYETCLEERVRCGPTGYPVACGQHYCQKFATVRGKFSDRGQVWLTDTMYCLQKKLVPYATGQKNESCSELKKYAYATHSICYVECGVCALPPSDWVATVDTIGFKELFGSVDALISMLETADGCKDFYLWLIKKTIR</sequence>
<evidence type="ECO:0000256" key="1">
    <source>
        <dbReference type="ARBA" id="ARBA00008693"/>
    </source>
</evidence>
<feature type="signal peptide" evidence="5">
    <location>
        <begin position="1"/>
        <end position="17"/>
    </location>
</feature>
<dbReference type="Proteomes" id="UP000009084">
    <property type="component" value="Unassembled WGS sequence"/>
</dbReference>
<dbReference type="HOGENOM" id="CLU_1045885_0_0_1"/>
<feature type="chain" id="PRO_5002955996" description="Secreted protein" evidence="5">
    <location>
        <begin position="18"/>
        <end position="266"/>
    </location>
</feature>
<dbReference type="GO" id="GO:0005576">
    <property type="term" value="C:extracellular region"/>
    <property type="evidence" value="ECO:0007669"/>
    <property type="project" value="InterPro"/>
</dbReference>
<evidence type="ECO:0008006" key="8">
    <source>
        <dbReference type="Google" id="ProtNLM"/>
    </source>
</evidence>
<comment type="subunit">
    <text evidence="2">Homodimer; disulfide-linked.</text>
</comment>
<reference evidence="6 7" key="1">
    <citation type="journal article" date="2009" name="Genome Res.">
        <title>Comparative genomic analyses of the human fungal pathogens Coccidioides and their relatives.</title>
        <authorList>
            <person name="Sharpton T.J."/>
            <person name="Stajich J.E."/>
            <person name="Rounsley S.D."/>
            <person name="Gardner M.J."/>
            <person name="Wortman J.R."/>
            <person name="Jordar V.S."/>
            <person name="Maiti R."/>
            <person name="Kodira C.D."/>
            <person name="Neafsey D.E."/>
            <person name="Zeng Q."/>
            <person name="Hung C.-Y."/>
            <person name="McMahan C."/>
            <person name="Muszewska A."/>
            <person name="Grynberg M."/>
            <person name="Mandel M.A."/>
            <person name="Kellner E.M."/>
            <person name="Barker B.M."/>
            <person name="Galgiani J.N."/>
            <person name="Orbach M.J."/>
            <person name="Kirkland T.N."/>
            <person name="Cole G.T."/>
            <person name="Henn M.R."/>
            <person name="Birren B.W."/>
            <person name="Taylor J.W."/>
        </authorList>
    </citation>
    <scope>NUCLEOTIDE SEQUENCE [LARGE SCALE GENOMIC DNA]</scope>
    <source>
        <strain evidence="7">C735</strain>
    </source>
</reference>
<organism evidence="6 7">
    <name type="scientific">Coccidioides posadasii (strain C735)</name>
    <name type="common">Valley fever fungus</name>
    <dbReference type="NCBI Taxonomy" id="222929"/>
    <lineage>
        <taxon>Eukaryota</taxon>
        <taxon>Fungi</taxon>
        <taxon>Dikarya</taxon>
        <taxon>Ascomycota</taxon>
        <taxon>Pezizomycotina</taxon>
        <taxon>Eurotiomycetes</taxon>
        <taxon>Eurotiomycetidae</taxon>
        <taxon>Onygenales</taxon>
        <taxon>Onygenaceae</taxon>
        <taxon>Coccidioides</taxon>
    </lineage>
</organism>